<dbReference type="RefSeq" id="WP_150456372.1">
    <property type="nucleotide sequence ID" value="NZ_VYKK01000002.1"/>
</dbReference>
<evidence type="ECO:0000313" key="3">
    <source>
        <dbReference type="Proteomes" id="UP000367750"/>
    </source>
</evidence>
<dbReference type="AlphaFoldDB" id="A0A5J5GLY2"/>
<gene>
    <name evidence="2" type="ORF">F4V43_01015</name>
</gene>
<dbReference type="EMBL" id="VYKK01000002">
    <property type="protein sequence ID" value="KAA9008492.1"/>
    <property type="molecule type" value="Genomic_DNA"/>
</dbReference>
<keyword evidence="3" id="KW-1185">Reference proteome</keyword>
<proteinExistence type="predicted"/>
<keyword evidence="1" id="KW-0472">Membrane</keyword>
<evidence type="ECO:0000313" key="2">
    <source>
        <dbReference type="EMBL" id="KAA9008492.1"/>
    </source>
</evidence>
<dbReference type="NCBIfam" id="NF042414">
    <property type="entry name" value="CLC_0170_fam"/>
    <property type="match status" value="1"/>
</dbReference>
<keyword evidence="1" id="KW-0812">Transmembrane</keyword>
<organism evidence="2 3">
    <name type="scientific">Paenibacillus spiritus</name>
    <dbReference type="NCBI Taxonomy" id="2496557"/>
    <lineage>
        <taxon>Bacteria</taxon>
        <taxon>Bacillati</taxon>
        <taxon>Bacillota</taxon>
        <taxon>Bacilli</taxon>
        <taxon>Bacillales</taxon>
        <taxon>Paenibacillaceae</taxon>
        <taxon>Paenibacillus</taxon>
    </lineage>
</organism>
<feature type="transmembrane region" description="Helical" evidence="1">
    <location>
        <begin position="40"/>
        <end position="59"/>
    </location>
</feature>
<reference evidence="2 3" key="1">
    <citation type="submission" date="2019-09" db="EMBL/GenBank/DDBJ databases">
        <title>Bacillus ochoae sp. nov., Paenibacillus whitsoniae sp. nov., Paenibacillus spiritus sp. nov. Isolated from the Mars Exploration Rover during spacecraft assembly.</title>
        <authorList>
            <person name="Seuylemezian A."/>
            <person name="Vaishampayan P."/>
        </authorList>
    </citation>
    <scope>NUCLEOTIDE SEQUENCE [LARGE SCALE GENOMIC DNA]</scope>
    <source>
        <strain evidence="2 3">MER_111</strain>
    </source>
</reference>
<comment type="caution">
    <text evidence="2">The sequence shown here is derived from an EMBL/GenBank/DDBJ whole genome shotgun (WGS) entry which is preliminary data.</text>
</comment>
<accession>A0A5J5GLY2</accession>
<protein>
    <submittedName>
        <fullName evidence="2">Uncharacterized protein</fullName>
    </submittedName>
</protein>
<dbReference type="Proteomes" id="UP000367750">
    <property type="component" value="Unassembled WGS sequence"/>
</dbReference>
<name>A0A5J5GLY2_9BACL</name>
<keyword evidence="1" id="KW-1133">Transmembrane helix</keyword>
<dbReference type="InterPro" id="IPR049971">
    <property type="entry name" value="CLC_0170-like"/>
</dbReference>
<evidence type="ECO:0000256" key="1">
    <source>
        <dbReference type="SAM" id="Phobius"/>
    </source>
</evidence>
<sequence length="61" mass="7006">MIHTYAYMALSCLFSALLLLTVDCRIYRVSGRRREYRVARLFGWGLAALFAGCVTFLILRS</sequence>